<protein>
    <recommendedName>
        <fullName evidence="3">Killer toxin Kp4 domain-containing protein</fullName>
    </recommendedName>
</protein>
<comment type="caution">
    <text evidence="4">The sequence shown here is derived from an EMBL/GenBank/DDBJ whole genome shotgun (WGS) entry which is preliminary data.</text>
</comment>
<dbReference type="OrthoDB" id="4177994at2759"/>
<dbReference type="Pfam" id="PF09044">
    <property type="entry name" value="Kp4"/>
    <property type="match status" value="1"/>
</dbReference>
<evidence type="ECO:0000256" key="2">
    <source>
        <dbReference type="SAM" id="SignalP"/>
    </source>
</evidence>
<feature type="compositionally biased region" description="Low complexity" evidence="1">
    <location>
        <begin position="114"/>
        <end position="131"/>
    </location>
</feature>
<gene>
    <name evidence="4" type="ORF">IMSHALPRED_007832</name>
</gene>
<feature type="compositionally biased region" description="Polar residues" evidence="1">
    <location>
        <begin position="88"/>
        <end position="97"/>
    </location>
</feature>
<dbReference type="Proteomes" id="UP000664534">
    <property type="component" value="Unassembled WGS sequence"/>
</dbReference>
<dbReference type="GO" id="GO:0005576">
    <property type="term" value="C:extracellular region"/>
    <property type="evidence" value="ECO:0007669"/>
    <property type="project" value="InterPro"/>
</dbReference>
<sequence>MSLFRQPRLSSVIVFALLCTYSSIASPVASADRPRVSIIDASEPVNIIPTEDLSPEQSFPSDGSTTYDDGTTITTTYNDRRKLGQRGNPASNDSVSEPVNIIPTDDLPPSQDFTSGSSTTNDDTTVTTTYTTSGNRNLLQTKSNMTGSLNLLNTKNRTLLGSEPVNIGINCQGSVLMCVGASQRGVMHTLRDYMYAIPKGYRYYTGQDIACMKHTVYPNPFITWGFYCAFMEGNIPADGVDGALIQLKMQQMIEHHCLGCGSVPFSDDNDPQILGVLTVNYVSKSECEGLCYYVPPGSGVEPDKVPTGMTLAS</sequence>
<keyword evidence="2" id="KW-0732">Signal</keyword>
<dbReference type="EMBL" id="CAJPDT010000052">
    <property type="protein sequence ID" value="CAF9929167.1"/>
    <property type="molecule type" value="Genomic_DNA"/>
</dbReference>
<keyword evidence="5" id="KW-1185">Reference proteome</keyword>
<dbReference type="InterPro" id="IPR015131">
    <property type="entry name" value="Killer_tox_Kp4"/>
</dbReference>
<dbReference type="InterPro" id="IPR011329">
    <property type="entry name" value="Killer_tox_Kp4/SMK"/>
</dbReference>
<organism evidence="4 5">
    <name type="scientific">Imshaugia aleurites</name>
    <dbReference type="NCBI Taxonomy" id="172621"/>
    <lineage>
        <taxon>Eukaryota</taxon>
        <taxon>Fungi</taxon>
        <taxon>Dikarya</taxon>
        <taxon>Ascomycota</taxon>
        <taxon>Pezizomycotina</taxon>
        <taxon>Lecanoromycetes</taxon>
        <taxon>OSLEUM clade</taxon>
        <taxon>Lecanoromycetidae</taxon>
        <taxon>Lecanorales</taxon>
        <taxon>Lecanorineae</taxon>
        <taxon>Parmeliaceae</taxon>
        <taxon>Imshaugia</taxon>
    </lineage>
</organism>
<accession>A0A8H3IIE7</accession>
<evidence type="ECO:0000313" key="4">
    <source>
        <dbReference type="EMBL" id="CAF9929167.1"/>
    </source>
</evidence>
<dbReference type="Gene3D" id="3.30.430.10">
    <property type="entry name" value="Killer Toxin P4, subunit A"/>
    <property type="match status" value="1"/>
</dbReference>
<feature type="compositionally biased region" description="Low complexity" evidence="1">
    <location>
        <begin position="61"/>
        <end position="77"/>
    </location>
</feature>
<feature type="region of interest" description="Disordered" evidence="1">
    <location>
        <begin position="50"/>
        <end position="131"/>
    </location>
</feature>
<feature type="signal peptide" evidence="2">
    <location>
        <begin position="1"/>
        <end position="25"/>
    </location>
</feature>
<evidence type="ECO:0000256" key="1">
    <source>
        <dbReference type="SAM" id="MobiDB-lite"/>
    </source>
</evidence>
<evidence type="ECO:0000259" key="3">
    <source>
        <dbReference type="Pfam" id="PF09044"/>
    </source>
</evidence>
<evidence type="ECO:0000313" key="5">
    <source>
        <dbReference type="Proteomes" id="UP000664534"/>
    </source>
</evidence>
<feature type="chain" id="PRO_5034242486" description="Killer toxin Kp4 domain-containing protein" evidence="2">
    <location>
        <begin position="26"/>
        <end position="313"/>
    </location>
</feature>
<dbReference type="SUPFAM" id="SSF55221">
    <property type="entry name" value="Yeast killer toxins"/>
    <property type="match status" value="1"/>
</dbReference>
<proteinExistence type="predicted"/>
<dbReference type="AlphaFoldDB" id="A0A8H3IIE7"/>
<reference evidence="4" key="1">
    <citation type="submission" date="2021-03" db="EMBL/GenBank/DDBJ databases">
        <authorList>
            <person name="Tagirdzhanova G."/>
        </authorList>
    </citation>
    <scope>NUCLEOTIDE SEQUENCE</scope>
</reference>
<name>A0A8H3IIE7_9LECA</name>
<feature type="domain" description="Killer toxin Kp4" evidence="3">
    <location>
        <begin position="165"/>
        <end position="283"/>
    </location>
</feature>